<evidence type="ECO:0000256" key="1">
    <source>
        <dbReference type="ARBA" id="ARBA00001052"/>
    </source>
</evidence>
<dbReference type="InterPro" id="IPR043133">
    <property type="entry name" value="GTP-CH-I_C/QueF"/>
</dbReference>
<evidence type="ECO:0000313" key="10">
    <source>
        <dbReference type="EMBL" id="RIE11411.1"/>
    </source>
</evidence>
<dbReference type="GO" id="GO:0005737">
    <property type="term" value="C:cytoplasm"/>
    <property type="evidence" value="ECO:0007669"/>
    <property type="project" value="TreeGrafter"/>
</dbReference>
<evidence type="ECO:0000256" key="7">
    <source>
        <dbReference type="HAMAP-Rule" id="MF_00223"/>
    </source>
</evidence>
<gene>
    <name evidence="7 10" type="primary">folE</name>
    <name evidence="10" type="ORF">SMC5_04590</name>
    <name evidence="9" type="ORF">SMC6_04010</name>
</gene>
<dbReference type="EMBL" id="QXIT01000073">
    <property type="protein sequence ID" value="RIE08558.1"/>
    <property type="molecule type" value="Genomic_DNA"/>
</dbReference>
<dbReference type="FunFam" id="3.30.1130.10:FF:000001">
    <property type="entry name" value="GTP cyclohydrolase 1"/>
    <property type="match status" value="1"/>
</dbReference>
<evidence type="ECO:0000256" key="3">
    <source>
        <dbReference type="ARBA" id="ARBA00008085"/>
    </source>
</evidence>
<dbReference type="GO" id="GO:0005525">
    <property type="term" value="F:GTP binding"/>
    <property type="evidence" value="ECO:0007669"/>
    <property type="project" value="UniProtKB-KW"/>
</dbReference>
<protein>
    <recommendedName>
        <fullName evidence="7">GTP cyclohydrolase 1</fullName>
        <ecNumber evidence="7">3.5.4.16</ecNumber>
    </recommendedName>
    <alternativeName>
        <fullName evidence="7">GTP cyclohydrolase I</fullName>
        <shortName evidence="7">GTP-CH-I</shortName>
    </alternativeName>
</protein>
<dbReference type="GO" id="GO:0006729">
    <property type="term" value="P:tetrahydrobiopterin biosynthetic process"/>
    <property type="evidence" value="ECO:0007669"/>
    <property type="project" value="TreeGrafter"/>
</dbReference>
<reference evidence="11 12" key="1">
    <citation type="submission" date="2018-09" db="EMBL/GenBank/DDBJ databases">
        <title>Discovery and Ecogenomic Context for Candidatus Cryosericales, a Global Caldiserica Order Active in Thawing Permafrost.</title>
        <authorList>
            <person name="Martinez M.A."/>
            <person name="Woodcroft B.J."/>
            <person name="Ignacio Espinoza J.C."/>
            <person name="Zayed A."/>
            <person name="Singleton C.M."/>
            <person name="Boyd J."/>
            <person name="Li Y.-F."/>
            <person name="Purvine S."/>
            <person name="Maughan H."/>
            <person name="Hodgkins S.B."/>
            <person name="Anderson D."/>
            <person name="Sederholm M."/>
            <person name="Temperton B."/>
            <person name="Saleska S.R."/>
            <person name="Tyson G.W."/>
            <person name="Rich V.I."/>
        </authorList>
    </citation>
    <scope>NUCLEOTIDE SEQUENCE [LARGE SCALE GENOMIC DNA]</scope>
    <source>
        <strain evidence="10 12">SMC5</strain>
        <strain evidence="9 11">SMC6</strain>
    </source>
</reference>
<comment type="pathway">
    <text evidence="2 7">Cofactor biosynthesis; 7,8-dihydroneopterin triphosphate biosynthesis; 7,8-dihydroneopterin triphosphate from GTP: step 1/1.</text>
</comment>
<dbReference type="GO" id="GO:0046654">
    <property type="term" value="P:tetrahydrofolate biosynthetic process"/>
    <property type="evidence" value="ECO:0007669"/>
    <property type="project" value="UniProtKB-UniRule"/>
</dbReference>
<comment type="subunit">
    <text evidence="4">Toroid-shaped homodecamer, composed of two pentamers of five dimers.</text>
</comment>
<dbReference type="Proteomes" id="UP000266489">
    <property type="component" value="Unassembled WGS sequence"/>
</dbReference>
<dbReference type="EMBL" id="QXIU01000111">
    <property type="protein sequence ID" value="RIE11411.1"/>
    <property type="molecule type" value="Genomic_DNA"/>
</dbReference>
<dbReference type="AlphaFoldDB" id="A0A398DKD1"/>
<dbReference type="NCBIfam" id="NF006826">
    <property type="entry name" value="PRK09347.1-3"/>
    <property type="match status" value="1"/>
</dbReference>
<feature type="binding site" evidence="7">
    <location>
        <position position="76"/>
    </location>
    <ligand>
        <name>Zn(2+)</name>
        <dbReference type="ChEBI" id="CHEBI:29105"/>
    </ligand>
</feature>
<evidence type="ECO:0000256" key="6">
    <source>
        <dbReference type="ARBA" id="ARBA00022801"/>
    </source>
</evidence>
<evidence type="ECO:0000313" key="9">
    <source>
        <dbReference type="EMBL" id="RIE08558.1"/>
    </source>
</evidence>
<dbReference type="PROSITE" id="PS00859">
    <property type="entry name" value="GTP_CYCLOHYDROL_1_1"/>
    <property type="match status" value="1"/>
</dbReference>
<dbReference type="InterPro" id="IPR018234">
    <property type="entry name" value="GTP_CycHdrlase_I_CS"/>
</dbReference>
<comment type="catalytic activity">
    <reaction evidence="1 7">
        <text>GTP + H2O = 7,8-dihydroneopterin 3'-triphosphate + formate + H(+)</text>
        <dbReference type="Rhea" id="RHEA:17473"/>
        <dbReference type="ChEBI" id="CHEBI:15377"/>
        <dbReference type="ChEBI" id="CHEBI:15378"/>
        <dbReference type="ChEBI" id="CHEBI:15740"/>
        <dbReference type="ChEBI" id="CHEBI:37565"/>
        <dbReference type="ChEBI" id="CHEBI:58462"/>
        <dbReference type="EC" id="3.5.4.16"/>
    </reaction>
</comment>
<keyword evidence="6 7" id="KW-0378">Hydrolase</keyword>
<dbReference type="EC" id="3.5.4.16" evidence="7"/>
<accession>A0A398DKD1</accession>
<dbReference type="GO" id="GO:0008270">
    <property type="term" value="F:zinc ion binding"/>
    <property type="evidence" value="ECO:0007669"/>
    <property type="project" value="UniProtKB-UniRule"/>
</dbReference>
<feature type="binding site" evidence="7">
    <location>
        <position position="79"/>
    </location>
    <ligand>
        <name>Zn(2+)</name>
        <dbReference type="ChEBI" id="CHEBI:29105"/>
    </ligand>
</feature>
<dbReference type="PROSITE" id="PS00860">
    <property type="entry name" value="GTP_CYCLOHYDROL_1_2"/>
    <property type="match status" value="1"/>
</dbReference>
<proteinExistence type="inferred from homology"/>
<keyword evidence="11" id="KW-1185">Reference proteome</keyword>
<accession>A0A398D817</accession>
<feature type="domain" description="GTP cyclohydrolase I" evidence="8">
    <location>
        <begin position="7"/>
        <end position="184"/>
    </location>
</feature>
<dbReference type="GO" id="GO:0003934">
    <property type="term" value="F:GTP cyclohydrolase I activity"/>
    <property type="evidence" value="ECO:0007669"/>
    <property type="project" value="UniProtKB-UniRule"/>
</dbReference>
<dbReference type="Gene3D" id="1.10.286.10">
    <property type="match status" value="1"/>
</dbReference>
<dbReference type="Gene3D" id="3.30.1130.10">
    <property type="match status" value="1"/>
</dbReference>
<dbReference type="InterPro" id="IPR020602">
    <property type="entry name" value="GTP_CycHdrlase_I_dom"/>
</dbReference>
<dbReference type="FunFam" id="1.10.286.10:FF:000001">
    <property type="entry name" value="GTP cyclohydrolase 1"/>
    <property type="match status" value="1"/>
</dbReference>
<name>A0A398DKD1_9BACT</name>
<feature type="binding site" evidence="7">
    <location>
        <position position="148"/>
    </location>
    <ligand>
        <name>Zn(2+)</name>
        <dbReference type="ChEBI" id="CHEBI:29105"/>
    </ligand>
</feature>
<dbReference type="GO" id="GO:0006730">
    <property type="term" value="P:one-carbon metabolic process"/>
    <property type="evidence" value="ECO:0007669"/>
    <property type="project" value="UniProtKB-UniRule"/>
</dbReference>
<keyword evidence="7" id="KW-0479">Metal-binding</keyword>
<dbReference type="InterPro" id="IPR001474">
    <property type="entry name" value="GTP_CycHdrlase_I"/>
</dbReference>
<dbReference type="OrthoDB" id="9801207at2"/>
<evidence type="ECO:0000256" key="5">
    <source>
        <dbReference type="ARBA" id="ARBA00022563"/>
    </source>
</evidence>
<comment type="subunit">
    <text evidence="7">Homopolymer.</text>
</comment>
<keyword evidence="7" id="KW-0547">Nucleotide-binding</keyword>
<evidence type="ECO:0000256" key="4">
    <source>
        <dbReference type="ARBA" id="ARBA00011857"/>
    </source>
</evidence>
<keyword evidence="5 7" id="KW-0554">One-carbon metabolism</keyword>
<dbReference type="NCBIfam" id="NF006825">
    <property type="entry name" value="PRK09347.1-2"/>
    <property type="match status" value="1"/>
</dbReference>
<evidence type="ECO:0000256" key="2">
    <source>
        <dbReference type="ARBA" id="ARBA00005080"/>
    </source>
</evidence>
<evidence type="ECO:0000313" key="12">
    <source>
        <dbReference type="Proteomes" id="UP000266489"/>
    </source>
</evidence>
<keyword evidence="7" id="KW-0862">Zinc</keyword>
<sequence>MDKERVQAAVRELLLAIGEDPDREGLLETPQRVANMYAEVFSGIEQDPKQFLKLFHEPQQHEELVIVRDIPLYSVCEHHLLPFIGKAHIAYIPKGSQIIGLSKFARIIDCFAKRPQVQERLTAQVADFLYENLRPYGVAVVIEAEHLCMTMRGARAAGAKTQTSALRGTMRTDAKSRAEVMMLLNGGMH</sequence>
<dbReference type="NCBIfam" id="TIGR00063">
    <property type="entry name" value="folE"/>
    <property type="match status" value="1"/>
</dbReference>
<dbReference type="UniPathway" id="UPA00848">
    <property type="reaction ID" value="UER00151"/>
</dbReference>
<dbReference type="HAMAP" id="MF_00223">
    <property type="entry name" value="FolE"/>
    <property type="match status" value="1"/>
</dbReference>
<dbReference type="SUPFAM" id="SSF55620">
    <property type="entry name" value="Tetrahydrobiopterin biosynthesis enzymes-like"/>
    <property type="match status" value="1"/>
</dbReference>
<comment type="similarity">
    <text evidence="3 7">Belongs to the GTP cyclohydrolase I family.</text>
</comment>
<dbReference type="Pfam" id="PF01227">
    <property type="entry name" value="GTP_cyclohydroI"/>
    <property type="match status" value="1"/>
</dbReference>
<dbReference type="Proteomes" id="UP000266260">
    <property type="component" value="Unassembled WGS sequence"/>
</dbReference>
<comment type="caution">
    <text evidence="10">The sequence shown here is derived from an EMBL/GenBank/DDBJ whole genome shotgun (WGS) entry which is preliminary data.</text>
</comment>
<keyword evidence="7" id="KW-0342">GTP-binding</keyword>
<evidence type="ECO:0000313" key="11">
    <source>
        <dbReference type="Proteomes" id="UP000266260"/>
    </source>
</evidence>
<dbReference type="PANTHER" id="PTHR11109:SF7">
    <property type="entry name" value="GTP CYCLOHYDROLASE 1"/>
    <property type="match status" value="1"/>
</dbReference>
<dbReference type="PANTHER" id="PTHR11109">
    <property type="entry name" value="GTP CYCLOHYDROLASE I"/>
    <property type="match status" value="1"/>
</dbReference>
<evidence type="ECO:0000259" key="8">
    <source>
        <dbReference type="Pfam" id="PF01227"/>
    </source>
</evidence>
<dbReference type="InterPro" id="IPR043134">
    <property type="entry name" value="GTP-CH-I_N"/>
</dbReference>
<organism evidence="10 12">
    <name type="scientific">Candidatus Cryosericum odellii</name>
    <dbReference type="NCBI Taxonomy" id="2290917"/>
    <lineage>
        <taxon>Bacteria</taxon>
        <taxon>Pseudomonadati</taxon>
        <taxon>Caldisericota/Cryosericota group</taxon>
        <taxon>Candidatus Cryosericota</taxon>
        <taxon>Candidatus Cryosericia</taxon>
        <taxon>Candidatus Cryosericales</taxon>
        <taxon>Candidatus Cryosericaceae</taxon>
        <taxon>Candidatus Cryosericum</taxon>
    </lineage>
</organism>